<evidence type="ECO:0000313" key="7">
    <source>
        <dbReference type="Proteomes" id="UP000187209"/>
    </source>
</evidence>
<comment type="subcellular location">
    <subcellularLocation>
        <location evidence="4">Peroxisome membrane</location>
    </subcellularLocation>
</comment>
<dbReference type="Pfam" id="PF05648">
    <property type="entry name" value="PEX11"/>
    <property type="match status" value="1"/>
</dbReference>
<gene>
    <name evidence="6" type="ORF">SteCoe_18468</name>
</gene>
<dbReference type="GO" id="GO:0005778">
    <property type="term" value="C:peroxisomal membrane"/>
    <property type="evidence" value="ECO:0007669"/>
    <property type="project" value="UniProtKB-SubCell"/>
</dbReference>
<evidence type="ECO:0000256" key="4">
    <source>
        <dbReference type="ARBA" id="ARBA00046271"/>
    </source>
</evidence>
<dbReference type="GO" id="GO:0016559">
    <property type="term" value="P:peroxisome fission"/>
    <property type="evidence" value="ECO:0007669"/>
    <property type="project" value="InterPro"/>
</dbReference>
<sequence length="282" mass="32957">MPRSPQVNIKTALRYINSCIIQILRSSRGRYKIFGIIQCTVALYKDCMLDYLASYRIKEWPSNVRNSKTLQDAMKNGQKVFRLLRWIEEIGSIDRSLNKAGDLLSFLTFLRHFFSIFYYVFDNIVWVAEAGVISKYISDPLWKWESAKNVFSLIRYFLLVIITMLKTNKIVTKENARSEALVRNQFIVNQNSEGECLVNQLYKIRYKRRYNMLSLIKNVLRIFMLYRVIKLPGSNNMSMIFHDVCGIISYALGVAKIFAIQLMPTVQKKKLTQSSSMDAIYK</sequence>
<accession>A0A1R2BWE0</accession>
<dbReference type="EMBL" id="MPUH01000393">
    <property type="protein sequence ID" value="OMJ81108.1"/>
    <property type="molecule type" value="Genomic_DNA"/>
</dbReference>
<evidence type="ECO:0000256" key="2">
    <source>
        <dbReference type="ARBA" id="ARBA00023136"/>
    </source>
</evidence>
<evidence type="ECO:0000313" key="6">
    <source>
        <dbReference type="EMBL" id="OMJ81108.1"/>
    </source>
</evidence>
<keyword evidence="5" id="KW-0812">Transmembrane</keyword>
<keyword evidence="1" id="KW-0962">Peroxisome biogenesis</keyword>
<keyword evidence="3" id="KW-0576">Peroxisome</keyword>
<keyword evidence="5" id="KW-1133">Transmembrane helix</keyword>
<name>A0A1R2BWE0_9CILI</name>
<dbReference type="PANTHER" id="PTHR12652">
    <property type="entry name" value="PEROXISOMAL BIOGENESIS FACTOR 11"/>
    <property type="match status" value="1"/>
</dbReference>
<protein>
    <submittedName>
        <fullName evidence="6">Uncharacterized protein</fullName>
    </submittedName>
</protein>
<proteinExistence type="predicted"/>
<organism evidence="6 7">
    <name type="scientific">Stentor coeruleus</name>
    <dbReference type="NCBI Taxonomy" id="5963"/>
    <lineage>
        <taxon>Eukaryota</taxon>
        <taxon>Sar</taxon>
        <taxon>Alveolata</taxon>
        <taxon>Ciliophora</taxon>
        <taxon>Postciliodesmatophora</taxon>
        <taxon>Heterotrichea</taxon>
        <taxon>Heterotrichida</taxon>
        <taxon>Stentoridae</taxon>
        <taxon>Stentor</taxon>
    </lineage>
</organism>
<evidence type="ECO:0000256" key="1">
    <source>
        <dbReference type="ARBA" id="ARBA00022593"/>
    </source>
</evidence>
<keyword evidence="2 5" id="KW-0472">Membrane</keyword>
<dbReference type="Proteomes" id="UP000187209">
    <property type="component" value="Unassembled WGS sequence"/>
</dbReference>
<feature type="transmembrane region" description="Helical" evidence="5">
    <location>
        <begin position="210"/>
        <end position="228"/>
    </location>
</feature>
<dbReference type="PANTHER" id="PTHR12652:SF50">
    <property type="entry name" value="PEROXIN 11"/>
    <property type="match status" value="1"/>
</dbReference>
<reference evidence="6 7" key="1">
    <citation type="submission" date="2016-11" db="EMBL/GenBank/DDBJ databases">
        <title>The macronuclear genome of Stentor coeruleus: a giant cell with tiny introns.</title>
        <authorList>
            <person name="Slabodnick M."/>
            <person name="Ruby J.G."/>
            <person name="Reiff S.B."/>
            <person name="Swart E.C."/>
            <person name="Gosai S."/>
            <person name="Prabakaran S."/>
            <person name="Witkowska E."/>
            <person name="Larue G.E."/>
            <person name="Fisher S."/>
            <person name="Freeman R.M."/>
            <person name="Gunawardena J."/>
            <person name="Chu W."/>
            <person name="Stover N.A."/>
            <person name="Gregory B.D."/>
            <person name="Nowacki M."/>
            <person name="Derisi J."/>
            <person name="Roy S.W."/>
            <person name="Marshall W.F."/>
            <person name="Sood P."/>
        </authorList>
    </citation>
    <scope>NUCLEOTIDE SEQUENCE [LARGE SCALE GENOMIC DNA]</scope>
    <source>
        <strain evidence="6">WM001</strain>
    </source>
</reference>
<dbReference type="AlphaFoldDB" id="A0A1R2BWE0"/>
<dbReference type="OrthoDB" id="411017at2759"/>
<feature type="transmembrane region" description="Helical" evidence="5">
    <location>
        <begin position="240"/>
        <end position="260"/>
    </location>
</feature>
<comment type="caution">
    <text evidence="6">The sequence shown here is derived from an EMBL/GenBank/DDBJ whole genome shotgun (WGS) entry which is preliminary data.</text>
</comment>
<evidence type="ECO:0000256" key="5">
    <source>
        <dbReference type="SAM" id="Phobius"/>
    </source>
</evidence>
<keyword evidence="7" id="KW-1185">Reference proteome</keyword>
<evidence type="ECO:0000256" key="3">
    <source>
        <dbReference type="ARBA" id="ARBA00023140"/>
    </source>
</evidence>
<dbReference type="InterPro" id="IPR008733">
    <property type="entry name" value="PEX11"/>
</dbReference>